<dbReference type="Gene3D" id="3.10.20.80">
    <property type="entry name" value="Translation initiation factor 3 (IF-3), N-terminal domain"/>
    <property type="match status" value="1"/>
</dbReference>
<evidence type="ECO:0000313" key="6">
    <source>
        <dbReference type="EMBL" id="KDR13865.1"/>
    </source>
</evidence>
<reference evidence="6 7" key="1">
    <citation type="journal article" date="2014" name="Nat. Commun.">
        <title>Molecular traces of alternative social organization in a termite genome.</title>
        <authorList>
            <person name="Terrapon N."/>
            <person name="Li C."/>
            <person name="Robertson H.M."/>
            <person name="Ji L."/>
            <person name="Meng X."/>
            <person name="Booth W."/>
            <person name="Chen Z."/>
            <person name="Childers C.P."/>
            <person name="Glastad K.M."/>
            <person name="Gokhale K."/>
            <person name="Gowin J."/>
            <person name="Gronenberg W."/>
            <person name="Hermansen R.A."/>
            <person name="Hu H."/>
            <person name="Hunt B.G."/>
            <person name="Huylmans A.K."/>
            <person name="Khalil S.M."/>
            <person name="Mitchell R.D."/>
            <person name="Munoz-Torres M.C."/>
            <person name="Mustard J.A."/>
            <person name="Pan H."/>
            <person name="Reese J.T."/>
            <person name="Scharf M.E."/>
            <person name="Sun F."/>
            <person name="Vogel H."/>
            <person name="Xiao J."/>
            <person name="Yang W."/>
            <person name="Yang Z."/>
            <person name="Yang Z."/>
            <person name="Zhou J."/>
            <person name="Zhu J."/>
            <person name="Brent C.S."/>
            <person name="Elsik C.G."/>
            <person name="Goodisman M.A."/>
            <person name="Liberles D.A."/>
            <person name="Roe R.M."/>
            <person name="Vargo E.L."/>
            <person name="Vilcinskas A."/>
            <person name="Wang J."/>
            <person name="Bornberg-Bauer E."/>
            <person name="Korb J."/>
            <person name="Zhang G."/>
            <person name="Liebig J."/>
        </authorList>
    </citation>
    <scope>NUCLEOTIDE SEQUENCE [LARGE SCALE GENOMIC DNA]</scope>
    <source>
        <tissue evidence="6">Whole organism</tissue>
    </source>
</reference>
<comment type="similarity">
    <text evidence="1">Belongs to the IF-3 family.</text>
</comment>
<dbReference type="STRING" id="136037.A0A067R6I0"/>
<dbReference type="GO" id="GO:0043022">
    <property type="term" value="F:ribosome binding"/>
    <property type="evidence" value="ECO:0007669"/>
    <property type="project" value="TreeGrafter"/>
</dbReference>
<dbReference type="Proteomes" id="UP000027135">
    <property type="component" value="Unassembled WGS sequence"/>
</dbReference>
<evidence type="ECO:0000256" key="4">
    <source>
        <dbReference type="SAM" id="MobiDB-lite"/>
    </source>
</evidence>
<dbReference type="AlphaFoldDB" id="A0A067R6I0"/>
<evidence type="ECO:0000256" key="1">
    <source>
        <dbReference type="ARBA" id="ARBA00005439"/>
    </source>
</evidence>
<accession>A0A067R6I0</accession>
<dbReference type="GO" id="GO:0003743">
    <property type="term" value="F:translation initiation factor activity"/>
    <property type="evidence" value="ECO:0007669"/>
    <property type="project" value="UniProtKB-KW"/>
</dbReference>
<dbReference type="InterPro" id="IPR036788">
    <property type="entry name" value="T_IF-3_C_sf"/>
</dbReference>
<dbReference type="GO" id="GO:0070124">
    <property type="term" value="P:mitochondrial translational initiation"/>
    <property type="evidence" value="ECO:0007669"/>
    <property type="project" value="TreeGrafter"/>
</dbReference>
<keyword evidence="7" id="KW-1185">Reference proteome</keyword>
<dbReference type="OrthoDB" id="21573at2759"/>
<dbReference type="PANTHER" id="PTHR10938:SF0">
    <property type="entry name" value="TRANSLATION INITIATION FACTOR IF-3, MITOCHONDRIAL"/>
    <property type="match status" value="1"/>
</dbReference>
<dbReference type="Gene3D" id="3.30.110.10">
    <property type="entry name" value="Translation initiation factor 3 (IF-3), C-terminal domain"/>
    <property type="match status" value="1"/>
</dbReference>
<protein>
    <submittedName>
        <fullName evidence="6">Translation initiation factor IF-3, mitochondrial</fullName>
    </submittedName>
</protein>
<evidence type="ECO:0000259" key="5">
    <source>
        <dbReference type="Pfam" id="PF05198"/>
    </source>
</evidence>
<evidence type="ECO:0000313" key="7">
    <source>
        <dbReference type="Proteomes" id="UP000027135"/>
    </source>
</evidence>
<dbReference type="GO" id="GO:0005739">
    <property type="term" value="C:mitochondrion"/>
    <property type="evidence" value="ECO:0007669"/>
    <property type="project" value="TreeGrafter"/>
</dbReference>
<dbReference type="InParanoid" id="A0A067R6I0"/>
<sequence>MFRSCVLRSRAFLNRFLFGVHSQSRNVTYLSGYRHISLVGQNLFQEQLWNLNSVASTFSYTYCTDTRVTCKTSDTSVQKSSVTSSRNRKSDTGPVITLIGIDNNPTVLSLSEAEKIAKRRDLKLVKIADLETKTQRPVYQLMTGTQYYKEDRKLQQDAAAKKKSGFKGEKLLTLSHRITPHDLSSKLKNISKWLSKTYGVRIVISGDSENMKSAEEVYDTIAESMKMEGRVVQKQQKGSDIRFQILPPKKETKNPEESDAVQEKTSSI</sequence>
<dbReference type="InterPro" id="IPR001288">
    <property type="entry name" value="Translation_initiation_fac_3"/>
</dbReference>
<keyword evidence="2 6" id="KW-0396">Initiation factor</keyword>
<feature type="region of interest" description="Disordered" evidence="4">
    <location>
        <begin position="231"/>
        <end position="268"/>
    </location>
</feature>
<evidence type="ECO:0000256" key="3">
    <source>
        <dbReference type="ARBA" id="ARBA00022917"/>
    </source>
</evidence>
<dbReference type="Pfam" id="PF05198">
    <property type="entry name" value="IF3_N"/>
    <property type="match status" value="1"/>
</dbReference>
<dbReference type="OMA" id="QYENRIT"/>
<dbReference type="InterPro" id="IPR019814">
    <property type="entry name" value="Translation_initiation_fac_3_N"/>
</dbReference>
<dbReference type="EMBL" id="KK852917">
    <property type="protein sequence ID" value="KDR13865.1"/>
    <property type="molecule type" value="Genomic_DNA"/>
</dbReference>
<dbReference type="SUPFAM" id="SSF55200">
    <property type="entry name" value="Translation initiation factor IF3, C-terminal domain"/>
    <property type="match status" value="1"/>
</dbReference>
<name>A0A067R6I0_ZOONE</name>
<dbReference type="GO" id="GO:0032790">
    <property type="term" value="P:ribosome disassembly"/>
    <property type="evidence" value="ECO:0007669"/>
    <property type="project" value="TreeGrafter"/>
</dbReference>
<evidence type="ECO:0000256" key="2">
    <source>
        <dbReference type="ARBA" id="ARBA00022540"/>
    </source>
</evidence>
<dbReference type="PANTHER" id="PTHR10938">
    <property type="entry name" value="TRANSLATION INITIATION FACTOR IF-3"/>
    <property type="match status" value="1"/>
</dbReference>
<dbReference type="InterPro" id="IPR036787">
    <property type="entry name" value="T_IF-3_N_sf"/>
</dbReference>
<keyword evidence="3" id="KW-0648">Protein biosynthesis</keyword>
<feature type="domain" description="Translation initiation factor 3 N-terminal" evidence="5">
    <location>
        <begin position="95"/>
        <end position="155"/>
    </location>
</feature>
<dbReference type="eggNOG" id="ENOG502QU0S">
    <property type="taxonomic scope" value="Eukaryota"/>
</dbReference>
<gene>
    <name evidence="6" type="ORF">L798_12153</name>
</gene>
<proteinExistence type="inferred from homology"/>
<organism evidence="6 7">
    <name type="scientific">Zootermopsis nevadensis</name>
    <name type="common">Dampwood termite</name>
    <dbReference type="NCBI Taxonomy" id="136037"/>
    <lineage>
        <taxon>Eukaryota</taxon>
        <taxon>Metazoa</taxon>
        <taxon>Ecdysozoa</taxon>
        <taxon>Arthropoda</taxon>
        <taxon>Hexapoda</taxon>
        <taxon>Insecta</taxon>
        <taxon>Pterygota</taxon>
        <taxon>Neoptera</taxon>
        <taxon>Polyneoptera</taxon>
        <taxon>Dictyoptera</taxon>
        <taxon>Blattodea</taxon>
        <taxon>Blattoidea</taxon>
        <taxon>Termitoidae</taxon>
        <taxon>Termopsidae</taxon>
        <taxon>Zootermopsis</taxon>
    </lineage>
</organism>